<gene>
    <name evidence="1" type="ORF">RhiirA4_480844</name>
</gene>
<sequence length="329" mass="38391">MPLVSNNNVNNTMQQFCKGCEKNLPSSSFIAINGKSYYNDQIVVKFHDFYDFFAHNYNLFEQKNSENLEFKVSCIVDVNTLKGNPKDQASHIIEIISDIDEYTWIYHEVYNAKKPKATTYYYYCSQRDCLGEKQKKNPDIKLGKNRYKRDKDAFISATKWLKKKSYELIFYKESPKAFGFLTELWNILQNSQFSIGEIGIDATYNTNNLKFELYVIQAEIDGMGFLMAYLFLENNGNCGNDKDFAQISAACFPTLTKDKGCFCPKELRQLIWNFMNKHLHQHLIIPTTDGQFLTGKMMFNQQSCRLEYICQSEPNYLNKEQLAFIANRL</sequence>
<dbReference type="VEuPathDB" id="FungiDB:FUN_020288"/>
<evidence type="ECO:0000313" key="1">
    <source>
        <dbReference type="EMBL" id="PKY58707.1"/>
    </source>
</evidence>
<dbReference type="VEuPathDB" id="FungiDB:RhiirA1_398748"/>
<name>A0A2I1HIL7_9GLOM</name>
<evidence type="ECO:0008006" key="3">
    <source>
        <dbReference type="Google" id="ProtNLM"/>
    </source>
</evidence>
<dbReference type="VEuPathDB" id="FungiDB:RhiirFUN_000870"/>
<dbReference type="AlphaFoldDB" id="A0A2I1HIL7"/>
<proteinExistence type="predicted"/>
<protein>
    <recommendedName>
        <fullName evidence="3">MULE transposase domain-containing protein</fullName>
    </recommendedName>
</protein>
<dbReference type="Proteomes" id="UP000234323">
    <property type="component" value="Unassembled WGS sequence"/>
</dbReference>
<keyword evidence="2" id="KW-1185">Reference proteome</keyword>
<comment type="caution">
    <text evidence="1">The sequence shown here is derived from an EMBL/GenBank/DDBJ whole genome shotgun (WGS) entry which is preliminary data.</text>
</comment>
<evidence type="ECO:0000313" key="2">
    <source>
        <dbReference type="Proteomes" id="UP000234323"/>
    </source>
</evidence>
<organism evidence="1 2">
    <name type="scientific">Rhizophagus irregularis</name>
    <dbReference type="NCBI Taxonomy" id="588596"/>
    <lineage>
        <taxon>Eukaryota</taxon>
        <taxon>Fungi</taxon>
        <taxon>Fungi incertae sedis</taxon>
        <taxon>Mucoromycota</taxon>
        <taxon>Glomeromycotina</taxon>
        <taxon>Glomeromycetes</taxon>
        <taxon>Glomerales</taxon>
        <taxon>Glomeraceae</taxon>
        <taxon>Rhizophagus</taxon>
    </lineage>
</organism>
<accession>A0A2I1HIL7</accession>
<dbReference type="EMBL" id="LLXI01003139">
    <property type="protein sequence ID" value="PKY58707.1"/>
    <property type="molecule type" value="Genomic_DNA"/>
</dbReference>
<reference evidence="1 2" key="1">
    <citation type="submission" date="2015-10" db="EMBL/GenBank/DDBJ databases">
        <title>Genome analyses suggest a sexual origin of heterokaryosis in a supposedly ancient asexual fungus.</title>
        <authorList>
            <person name="Ropars J."/>
            <person name="Sedzielewska K."/>
            <person name="Noel J."/>
            <person name="Charron P."/>
            <person name="Farinelli L."/>
            <person name="Marton T."/>
            <person name="Kruger M."/>
            <person name="Pelin A."/>
            <person name="Brachmann A."/>
            <person name="Corradi N."/>
        </authorList>
    </citation>
    <scope>NUCLEOTIDE SEQUENCE [LARGE SCALE GENOMIC DNA]</scope>
    <source>
        <strain evidence="1 2">A4</strain>
    </source>
</reference>